<dbReference type="InterPro" id="IPR054306">
    <property type="entry name" value="TtuA-like_LIM_N"/>
</dbReference>
<evidence type="ECO:0000259" key="2">
    <source>
        <dbReference type="Pfam" id="PF22082"/>
    </source>
</evidence>
<dbReference type="PANTHER" id="PTHR11807:SF12">
    <property type="entry name" value="CYTOPLASMIC TRNA 2-THIOLATION PROTEIN 1"/>
    <property type="match status" value="1"/>
</dbReference>
<comment type="caution">
    <text evidence="3">The sequence shown here is derived from an EMBL/GenBank/DDBJ whole genome shotgun (WGS) entry which is preliminary data.</text>
</comment>
<keyword evidence="4" id="KW-1185">Reference proteome</keyword>
<dbReference type="Pfam" id="PF22082">
    <property type="entry name" value="TtuA_LIM_N"/>
    <property type="match status" value="1"/>
</dbReference>
<dbReference type="AlphaFoldDB" id="A0ABD4TM54"/>
<reference evidence="3 4" key="1">
    <citation type="submission" date="2019-08" db="EMBL/GenBank/DDBJ databases">
        <authorList>
            <person name="Chen S.-C."/>
            <person name="Lai M.-C."/>
            <person name="You Y.-T."/>
        </authorList>
    </citation>
    <scope>NUCLEOTIDE SEQUENCE [LARGE SCALE GENOMIC DNA]</scope>
    <source>
        <strain evidence="3 4">P2F9704a</strain>
    </source>
</reference>
<dbReference type="InterPro" id="IPR014729">
    <property type="entry name" value="Rossmann-like_a/b/a_fold"/>
</dbReference>
<keyword evidence="1" id="KW-0808">Transferase</keyword>
<dbReference type="RefSeq" id="WP_255333355.1">
    <property type="nucleotide sequence ID" value="NZ_VOTZ01000027.1"/>
</dbReference>
<sequence>MGNTVNLRCTKCWNDAIITQHYSGLCLCEDHFIIDLEGKAKREIRRNRWLRTGDRIGIALSGGASSAALLTLLVKLTKNRRDITLAALHIDEGCFDARRGAEAVASSADVECIVWKRNPMRSIKDEIAWHASEAGINVIAWGRNLDDEAQAIVTAFISGDIGVLSDDHVAEQIRWIYPFEMIPRDEILLYARLHHHDLYFDSKKEADLYTDVRELLINYTARHPSTLYSVYQLGNRIRRGMPEAKQ</sequence>
<protein>
    <recommendedName>
        <fullName evidence="2">2-thiouridine synthetase TtuA-like N-terminal LIM domain-containing protein</fullName>
    </recommendedName>
</protein>
<organism evidence="3 4">
    <name type="scientific">Methanocalculus taiwanensis</name>
    <dbReference type="NCBI Taxonomy" id="106207"/>
    <lineage>
        <taxon>Archaea</taxon>
        <taxon>Methanobacteriati</taxon>
        <taxon>Methanobacteriota</taxon>
        <taxon>Stenosarchaea group</taxon>
        <taxon>Methanomicrobia</taxon>
        <taxon>Methanomicrobiales</taxon>
        <taxon>Methanocalculaceae</taxon>
        <taxon>Methanocalculus</taxon>
    </lineage>
</organism>
<name>A0ABD4TM54_9EURY</name>
<evidence type="ECO:0000313" key="3">
    <source>
        <dbReference type="EMBL" id="MCQ1539387.1"/>
    </source>
</evidence>
<dbReference type="Proteomes" id="UP001524383">
    <property type="component" value="Unassembled WGS sequence"/>
</dbReference>
<dbReference type="SUPFAM" id="SSF52402">
    <property type="entry name" value="Adenine nucleotide alpha hydrolases-like"/>
    <property type="match status" value="1"/>
</dbReference>
<dbReference type="EMBL" id="VOTZ01000027">
    <property type="protein sequence ID" value="MCQ1539387.1"/>
    <property type="molecule type" value="Genomic_DNA"/>
</dbReference>
<proteinExistence type="predicted"/>
<accession>A0ABD4TM54</accession>
<evidence type="ECO:0000313" key="4">
    <source>
        <dbReference type="Proteomes" id="UP001524383"/>
    </source>
</evidence>
<dbReference type="Gene3D" id="3.40.50.620">
    <property type="entry name" value="HUPs"/>
    <property type="match status" value="1"/>
</dbReference>
<dbReference type="PANTHER" id="PTHR11807">
    <property type="entry name" value="ATPASES OF THE PP SUPERFAMILY-RELATED"/>
    <property type="match status" value="1"/>
</dbReference>
<gene>
    <name evidence="3" type="ORF">FTO68_10395</name>
</gene>
<feature type="domain" description="2-thiouridine synthetase TtuA-like N-terminal LIM" evidence="2">
    <location>
        <begin position="8"/>
        <end position="33"/>
    </location>
</feature>
<dbReference type="GO" id="GO:0016740">
    <property type="term" value="F:transferase activity"/>
    <property type="evidence" value="ECO:0007669"/>
    <property type="project" value="UniProtKB-KW"/>
</dbReference>
<evidence type="ECO:0000256" key="1">
    <source>
        <dbReference type="ARBA" id="ARBA00022679"/>
    </source>
</evidence>